<organism evidence="1 2">
    <name type="scientific">Caerostris extrusa</name>
    <name type="common">Bark spider</name>
    <name type="synonym">Caerostris bankana</name>
    <dbReference type="NCBI Taxonomy" id="172846"/>
    <lineage>
        <taxon>Eukaryota</taxon>
        <taxon>Metazoa</taxon>
        <taxon>Ecdysozoa</taxon>
        <taxon>Arthropoda</taxon>
        <taxon>Chelicerata</taxon>
        <taxon>Arachnida</taxon>
        <taxon>Araneae</taxon>
        <taxon>Araneomorphae</taxon>
        <taxon>Entelegynae</taxon>
        <taxon>Araneoidea</taxon>
        <taxon>Araneidae</taxon>
        <taxon>Caerostris</taxon>
    </lineage>
</organism>
<sequence length="68" mass="7710">MDVASRWTSLADGRRYAMEVASTWTSVLDCKESQITLSEAKEAIFTEDSAIRYLGNQHDNLNENDLKL</sequence>
<protein>
    <submittedName>
        <fullName evidence="1">Uncharacterized protein</fullName>
    </submittedName>
</protein>
<dbReference type="EMBL" id="BPLR01009715">
    <property type="protein sequence ID" value="GIY34032.1"/>
    <property type="molecule type" value="Genomic_DNA"/>
</dbReference>
<keyword evidence="2" id="KW-1185">Reference proteome</keyword>
<dbReference type="Proteomes" id="UP001054945">
    <property type="component" value="Unassembled WGS sequence"/>
</dbReference>
<proteinExistence type="predicted"/>
<dbReference type="AlphaFoldDB" id="A0AAV4SNA8"/>
<reference evidence="1 2" key="1">
    <citation type="submission" date="2021-06" db="EMBL/GenBank/DDBJ databases">
        <title>Caerostris extrusa draft genome.</title>
        <authorList>
            <person name="Kono N."/>
            <person name="Arakawa K."/>
        </authorList>
    </citation>
    <scope>NUCLEOTIDE SEQUENCE [LARGE SCALE GENOMIC DNA]</scope>
</reference>
<evidence type="ECO:0000313" key="2">
    <source>
        <dbReference type="Proteomes" id="UP001054945"/>
    </source>
</evidence>
<comment type="caution">
    <text evidence="1">The sequence shown here is derived from an EMBL/GenBank/DDBJ whole genome shotgun (WGS) entry which is preliminary data.</text>
</comment>
<accession>A0AAV4SNA8</accession>
<evidence type="ECO:0000313" key="1">
    <source>
        <dbReference type="EMBL" id="GIY34032.1"/>
    </source>
</evidence>
<name>A0AAV4SNA8_CAEEX</name>
<gene>
    <name evidence="1" type="ORF">CEXT_664251</name>
</gene>